<dbReference type="SMART" id="SM00388">
    <property type="entry name" value="HisKA"/>
    <property type="match status" value="1"/>
</dbReference>
<dbReference type="InterPro" id="IPR004358">
    <property type="entry name" value="Sig_transdc_His_kin-like_C"/>
</dbReference>
<dbReference type="EMBL" id="JACHHB010000016">
    <property type="protein sequence ID" value="MBB5174755.1"/>
    <property type="molecule type" value="Genomic_DNA"/>
</dbReference>
<organism evidence="19 20">
    <name type="scientific">Texcoconibacillus texcoconensis</name>
    <dbReference type="NCBI Taxonomy" id="1095777"/>
    <lineage>
        <taxon>Bacteria</taxon>
        <taxon>Bacillati</taxon>
        <taxon>Bacillota</taxon>
        <taxon>Bacilli</taxon>
        <taxon>Bacillales</taxon>
        <taxon>Bacillaceae</taxon>
        <taxon>Texcoconibacillus</taxon>
    </lineage>
</organism>
<evidence type="ECO:0000256" key="4">
    <source>
        <dbReference type="ARBA" id="ARBA00022475"/>
    </source>
</evidence>
<dbReference type="Gene3D" id="1.10.8.500">
    <property type="entry name" value="HAMP domain in histidine kinase"/>
    <property type="match status" value="1"/>
</dbReference>
<dbReference type="SUPFAM" id="SSF55874">
    <property type="entry name" value="ATPase domain of HSP90 chaperone/DNA topoisomerase II/histidine kinase"/>
    <property type="match status" value="1"/>
</dbReference>
<evidence type="ECO:0000256" key="9">
    <source>
        <dbReference type="ARBA" id="ARBA00022777"/>
    </source>
</evidence>
<feature type="domain" description="HAMP" evidence="18">
    <location>
        <begin position="203"/>
        <end position="255"/>
    </location>
</feature>
<accession>A0A840QTQ7</accession>
<keyword evidence="13 14" id="KW-0472">Membrane</keyword>
<evidence type="ECO:0000313" key="20">
    <source>
        <dbReference type="Proteomes" id="UP000551878"/>
    </source>
</evidence>
<dbReference type="GO" id="GO:0005524">
    <property type="term" value="F:ATP binding"/>
    <property type="evidence" value="ECO:0007669"/>
    <property type="project" value="UniProtKB-KW"/>
</dbReference>
<dbReference type="NCBIfam" id="TIGR00229">
    <property type="entry name" value="sensory_box"/>
    <property type="match status" value="1"/>
</dbReference>
<dbReference type="Gene3D" id="1.10.287.130">
    <property type="match status" value="1"/>
</dbReference>
<dbReference type="InterPro" id="IPR005467">
    <property type="entry name" value="His_kinase_dom"/>
</dbReference>
<dbReference type="InterPro" id="IPR036097">
    <property type="entry name" value="HisK_dim/P_sf"/>
</dbReference>
<protein>
    <recommendedName>
        <fullName evidence="3">histidine kinase</fullName>
        <ecNumber evidence="3">2.7.13.3</ecNumber>
    </recommendedName>
</protein>
<dbReference type="InterPro" id="IPR003660">
    <property type="entry name" value="HAMP_dom"/>
</dbReference>
<dbReference type="Proteomes" id="UP000551878">
    <property type="component" value="Unassembled WGS sequence"/>
</dbReference>
<comment type="catalytic activity">
    <reaction evidence="1">
        <text>ATP + protein L-histidine = ADP + protein N-phospho-L-histidine.</text>
        <dbReference type="EC" id="2.7.13.3"/>
    </reaction>
</comment>
<dbReference type="InterPro" id="IPR003594">
    <property type="entry name" value="HATPase_dom"/>
</dbReference>
<evidence type="ECO:0000256" key="12">
    <source>
        <dbReference type="ARBA" id="ARBA00023012"/>
    </source>
</evidence>
<dbReference type="CDD" id="cd00075">
    <property type="entry name" value="HATPase"/>
    <property type="match status" value="1"/>
</dbReference>
<dbReference type="Pfam" id="PF00512">
    <property type="entry name" value="HisKA"/>
    <property type="match status" value="1"/>
</dbReference>
<keyword evidence="12" id="KW-0902">Two-component regulatory system</keyword>
<evidence type="ECO:0000256" key="8">
    <source>
        <dbReference type="ARBA" id="ARBA00022741"/>
    </source>
</evidence>
<dbReference type="Pfam" id="PF02518">
    <property type="entry name" value="HATPase_c"/>
    <property type="match status" value="1"/>
</dbReference>
<dbReference type="InterPro" id="IPR013767">
    <property type="entry name" value="PAS_fold"/>
</dbReference>
<dbReference type="PROSITE" id="PS50109">
    <property type="entry name" value="HIS_KIN"/>
    <property type="match status" value="1"/>
</dbReference>
<dbReference type="InterPro" id="IPR050351">
    <property type="entry name" value="BphY/WalK/GraS-like"/>
</dbReference>
<reference evidence="19 20" key="1">
    <citation type="submission" date="2020-08" db="EMBL/GenBank/DDBJ databases">
        <title>Genomic Encyclopedia of Type Strains, Phase IV (KMG-IV): sequencing the most valuable type-strain genomes for metagenomic binning, comparative biology and taxonomic classification.</title>
        <authorList>
            <person name="Goeker M."/>
        </authorList>
    </citation>
    <scope>NUCLEOTIDE SEQUENCE [LARGE SCALE GENOMIC DNA]</scope>
    <source>
        <strain evidence="19 20">DSM 24696</strain>
    </source>
</reference>
<dbReference type="InterPro" id="IPR000014">
    <property type="entry name" value="PAS"/>
</dbReference>
<dbReference type="InterPro" id="IPR057640">
    <property type="entry name" value="Cache_WalK"/>
</dbReference>
<feature type="transmembrane region" description="Helical" evidence="14">
    <location>
        <begin position="12"/>
        <end position="33"/>
    </location>
</feature>
<keyword evidence="20" id="KW-1185">Reference proteome</keyword>
<dbReference type="GO" id="GO:0000155">
    <property type="term" value="F:phosphorelay sensor kinase activity"/>
    <property type="evidence" value="ECO:0007669"/>
    <property type="project" value="InterPro"/>
</dbReference>
<feature type="domain" description="PAS" evidence="16">
    <location>
        <begin position="260"/>
        <end position="314"/>
    </location>
</feature>
<dbReference type="GO" id="GO:0006355">
    <property type="term" value="P:regulation of DNA-templated transcription"/>
    <property type="evidence" value="ECO:0007669"/>
    <property type="project" value="InterPro"/>
</dbReference>
<dbReference type="FunFam" id="1.10.287.130:FF:000001">
    <property type="entry name" value="Two-component sensor histidine kinase"/>
    <property type="match status" value="1"/>
</dbReference>
<keyword evidence="5" id="KW-0597">Phosphoprotein</keyword>
<evidence type="ECO:0000256" key="2">
    <source>
        <dbReference type="ARBA" id="ARBA00004651"/>
    </source>
</evidence>
<dbReference type="NCBIfam" id="NF033092">
    <property type="entry name" value="HK_WalK"/>
    <property type="match status" value="1"/>
</dbReference>
<keyword evidence="6 19" id="KW-0808">Transferase</keyword>
<comment type="caution">
    <text evidence="19">The sequence shown here is derived from an EMBL/GenBank/DDBJ whole genome shotgun (WGS) entry which is preliminary data.</text>
</comment>
<sequence length="605" mass="68159">MKKVHFLQSIHVKIVIIYVLLILVAMQVIGVYFTRQLEDQLVTNFFEMIDDRADLLSYNVEQEMIADRDDDDPSLQASIDSLLNEFFNIEQAKAQVIDENNVVVSTSDFTERHIVGQRTTNVLVKRALVGTPDEDIVREPQTGHRMRVLATPVSSEDQTIGAIYIQASMEEIYDEMQQINQILMTGTMIALGITALLGILLSRTITRPIVDMKRQTVSLGEGDYSRNVTVYGADEIGQLATSFNDLSDKLQDAQATTEEERRKLSSVLANMTDGVMATDRGGRVILMNRRAEEILNTTNEEGIEYPITDLLHIEGVTIEDMYQMDEPLLLDFSGIDQEFVVEANISTVTQENGEKNGLIVVLHDVTEQEKVEQERREFVANVSHELRTPLTSMKSYLEALDDGALYDPEIAPRFLHVTQNETERMIRLVNDLLQLSKMDSKDYQINEKTLDLVTFANQIVDRFEMSTKHASIQFKRKFPNKPVKVQADHDKLTQVFDNTISNAIKYSPEGGAVVCTIKQEAHRVVVSVRDEGVGIPKENIPYIFDRFYRVDKARARSLGGTGLGLAIAKEIVFAHGGSIWVSSDWGKGTTMFFSLPYDDGTVEEA</sequence>
<dbReference type="EC" id="2.7.13.3" evidence="3"/>
<evidence type="ECO:0000259" key="15">
    <source>
        <dbReference type="PROSITE" id="PS50109"/>
    </source>
</evidence>
<evidence type="ECO:0000256" key="13">
    <source>
        <dbReference type="ARBA" id="ARBA00023136"/>
    </source>
</evidence>
<dbReference type="GO" id="GO:0005886">
    <property type="term" value="C:plasma membrane"/>
    <property type="evidence" value="ECO:0007669"/>
    <property type="project" value="UniProtKB-SubCell"/>
</dbReference>
<feature type="transmembrane region" description="Helical" evidence="14">
    <location>
        <begin position="182"/>
        <end position="205"/>
    </location>
</feature>
<dbReference type="Gene3D" id="3.30.565.10">
    <property type="entry name" value="Histidine kinase-like ATPase, C-terminal domain"/>
    <property type="match status" value="1"/>
</dbReference>
<name>A0A840QTQ7_9BACI</name>
<dbReference type="InterPro" id="IPR003661">
    <property type="entry name" value="HisK_dim/P_dom"/>
</dbReference>
<dbReference type="Pfam" id="PF00672">
    <property type="entry name" value="HAMP"/>
    <property type="match status" value="1"/>
</dbReference>
<dbReference type="RefSeq" id="WP_184665161.1">
    <property type="nucleotide sequence ID" value="NZ_JACHHB010000016.1"/>
</dbReference>
<evidence type="ECO:0000256" key="14">
    <source>
        <dbReference type="SAM" id="Phobius"/>
    </source>
</evidence>
<dbReference type="CDD" id="cd00082">
    <property type="entry name" value="HisKA"/>
    <property type="match status" value="1"/>
</dbReference>
<proteinExistence type="predicted"/>
<evidence type="ECO:0000256" key="11">
    <source>
        <dbReference type="ARBA" id="ARBA00022989"/>
    </source>
</evidence>
<dbReference type="InterPro" id="IPR000700">
    <property type="entry name" value="PAS-assoc_C"/>
</dbReference>
<dbReference type="CDD" id="cd00130">
    <property type="entry name" value="PAS"/>
    <property type="match status" value="1"/>
</dbReference>
<dbReference type="PROSITE" id="PS50885">
    <property type="entry name" value="HAMP"/>
    <property type="match status" value="1"/>
</dbReference>
<dbReference type="SMART" id="SM00091">
    <property type="entry name" value="PAS"/>
    <property type="match status" value="1"/>
</dbReference>
<evidence type="ECO:0000313" key="19">
    <source>
        <dbReference type="EMBL" id="MBB5174755.1"/>
    </source>
</evidence>
<dbReference type="PANTHER" id="PTHR45453">
    <property type="entry name" value="PHOSPHATE REGULON SENSOR PROTEIN PHOR"/>
    <property type="match status" value="1"/>
</dbReference>
<evidence type="ECO:0000256" key="5">
    <source>
        <dbReference type="ARBA" id="ARBA00022553"/>
    </source>
</evidence>
<feature type="domain" description="PAC" evidence="17">
    <location>
        <begin position="323"/>
        <end position="377"/>
    </location>
</feature>
<dbReference type="InterPro" id="IPR035965">
    <property type="entry name" value="PAS-like_dom_sf"/>
</dbReference>
<dbReference type="SUPFAM" id="SSF55785">
    <property type="entry name" value="PYP-like sensor domain (PAS domain)"/>
    <property type="match status" value="1"/>
</dbReference>
<dbReference type="GO" id="GO:0004721">
    <property type="term" value="F:phosphoprotein phosphatase activity"/>
    <property type="evidence" value="ECO:0007669"/>
    <property type="project" value="TreeGrafter"/>
</dbReference>
<dbReference type="CDD" id="cd06225">
    <property type="entry name" value="HAMP"/>
    <property type="match status" value="1"/>
</dbReference>
<dbReference type="SMART" id="SM00304">
    <property type="entry name" value="HAMP"/>
    <property type="match status" value="1"/>
</dbReference>
<keyword evidence="10" id="KW-0067">ATP-binding</keyword>
<keyword evidence="4" id="KW-1003">Cell membrane</keyword>
<dbReference type="Pfam" id="PF23846">
    <property type="entry name" value="Cache_WalK"/>
    <property type="match status" value="1"/>
</dbReference>
<feature type="domain" description="Histidine kinase" evidence="15">
    <location>
        <begin position="381"/>
        <end position="599"/>
    </location>
</feature>
<evidence type="ECO:0000256" key="1">
    <source>
        <dbReference type="ARBA" id="ARBA00000085"/>
    </source>
</evidence>
<dbReference type="SMART" id="SM00387">
    <property type="entry name" value="HATPase_c"/>
    <property type="match status" value="1"/>
</dbReference>
<dbReference type="PANTHER" id="PTHR45453:SF1">
    <property type="entry name" value="PHOSPHATE REGULON SENSOR PROTEIN PHOR"/>
    <property type="match status" value="1"/>
</dbReference>
<evidence type="ECO:0000256" key="7">
    <source>
        <dbReference type="ARBA" id="ARBA00022692"/>
    </source>
</evidence>
<dbReference type="InterPro" id="IPR036890">
    <property type="entry name" value="HATPase_C_sf"/>
</dbReference>
<dbReference type="SUPFAM" id="SSF47384">
    <property type="entry name" value="Homodimeric domain of signal transducing histidine kinase"/>
    <property type="match status" value="1"/>
</dbReference>
<evidence type="ECO:0000259" key="17">
    <source>
        <dbReference type="PROSITE" id="PS50113"/>
    </source>
</evidence>
<comment type="subcellular location">
    <subcellularLocation>
        <location evidence="2">Cell membrane</location>
        <topology evidence="2">Multi-pass membrane protein</topology>
    </subcellularLocation>
</comment>
<keyword evidence="11 14" id="KW-1133">Transmembrane helix</keyword>
<evidence type="ECO:0000256" key="6">
    <source>
        <dbReference type="ARBA" id="ARBA00022679"/>
    </source>
</evidence>
<dbReference type="Pfam" id="PF00989">
    <property type="entry name" value="PAS"/>
    <property type="match status" value="1"/>
</dbReference>
<keyword evidence="7 14" id="KW-0812">Transmembrane</keyword>
<dbReference type="Gene3D" id="3.30.450.20">
    <property type="entry name" value="PAS domain"/>
    <property type="match status" value="2"/>
</dbReference>
<dbReference type="PROSITE" id="PS50112">
    <property type="entry name" value="PAS"/>
    <property type="match status" value="1"/>
</dbReference>
<dbReference type="SUPFAM" id="SSF158472">
    <property type="entry name" value="HAMP domain-like"/>
    <property type="match status" value="1"/>
</dbReference>
<keyword evidence="9 19" id="KW-0418">Kinase</keyword>
<dbReference type="AlphaFoldDB" id="A0A840QTQ7"/>
<dbReference type="FunFam" id="3.30.565.10:FF:000006">
    <property type="entry name" value="Sensor histidine kinase WalK"/>
    <property type="match status" value="1"/>
</dbReference>
<gene>
    <name evidence="19" type="ORF">HNQ41_002973</name>
</gene>
<dbReference type="PROSITE" id="PS50113">
    <property type="entry name" value="PAC"/>
    <property type="match status" value="1"/>
</dbReference>
<dbReference type="PRINTS" id="PR00344">
    <property type="entry name" value="BCTRLSENSOR"/>
</dbReference>
<evidence type="ECO:0000259" key="16">
    <source>
        <dbReference type="PROSITE" id="PS50112"/>
    </source>
</evidence>
<keyword evidence="8" id="KW-0547">Nucleotide-binding</keyword>
<dbReference type="GO" id="GO:0016036">
    <property type="term" value="P:cellular response to phosphate starvation"/>
    <property type="evidence" value="ECO:0007669"/>
    <property type="project" value="TreeGrafter"/>
</dbReference>
<evidence type="ECO:0000259" key="18">
    <source>
        <dbReference type="PROSITE" id="PS50885"/>
    </source>
</evidence>
<evidence type="ECO:0000256" key="10">
    <source>
        <dbReference type="ARBA" id="ARBA00022840"/>
    </source>
</evidence>
<evidence type="ECO:0000256" key="3">
    <source>
        <dbReference type="ARBA" id="ARBA00012438"/>
    </source>
</evidence>
<dbReference type="InterPro" id="IPR049814">
    <property type="entry name" value="Resp_reg_WalK"/>
</dbReference>